<dbReference type="EMBL" id="CAJPIZ010008617">
    <property type="protein sequence ID" value="CAG2111274.1"/>
    <property type="molecule type" value="Genomic_DNA"/>
</dbReference>
<dbReference type="GO" id="GO:0008270">
    <property type="term" value="F:zinc ion binding"/>
    <property type="evidence" value="ECO:0007669"/>
    <property type="project" value="InterPro"/>
</dbReference>
<feature type="active site" description="Proton donor/acceptor" evidence="9">
    <location>
        <position position="393"/>
    </location>
</feature>
<feature type="non-terminal residue" evidence="12">
    <location>
        <position position="1"/>
    </location>
</feature>
<dbReference type="FunFam" id="3.40.630.10:FF:000020">
    <property type="entry name" value="Carboxypeptidase D"/>
    <property type="match status" value="1"/>
</dbReference>
<dbReference type="SUPFAM" id="SSF53187">
    <property type="entry name" value="Zn-dependent exopeptidases"/>
    <property type="match status" value="2"/>
</dbReference>
<feature type="signal peptide" evidence="10">
    <location>
        <begin position="1"/>
        <end position="33"/>
    </location>
</feature>
<name>A0A7R9KWR3_9ACAR</name>
<keyword evidence="4" id="KW-0645">Protease</keyword>
<dbReference type="GO" id="GO:0006518">
    <property type="term" value="P:peptide metabolic process"/>
    <property type="evidence" value="ECO:0007669"/>
    <property type="project" value="TreeGrafter"/>
</dbReference>
<dbReference type="Gene3D" id="2.60.40.1120">
    <property type="entry name" value="Carboxypeptidase-like, regulatory domain"/>
    <property type="match status" value="1"/>
</dbReference>
<dbReference type="PROSITE" id="PS00132">
    <property type="entry name" value="CARBOXYPEPT_ZN_1"/>
    <property type="match status" value="2"/>
</dbReference>
<keyword evidence="3" id="KW-0121">Carboxypeptidase</keyword>
<feature type="chain" id="PRO_5036403416" description="Peptidase M14 domain-containing protein" evidence="10">
    <location>
        <begin position="34"/>
        <end position="707"/>
    </location>
</feature>
<dbReference type="InterPro" id="IPR000834">
    <property type="entry name" value="Peptidase_M14"/>
</dbReference>
<reference evidence="12" key="1">
    <citation type="submission" date="2020-11" db="EMBL/GenBank/DDBJ databases">
        <authorList>
            <person name="Tran Van P."/>
        </authorList>
    </citation>
    <scope>NUCLEOTIDE SEQUENCE</scope>
</reference>
<dbReference type="EMBL" id="OC863192">
    <property type="protein sequence ID" value="CAD7630844.1"/>
    <property type="molecule type" value="Genomic_DNA"/>
</dbReference>
<keyword evidence="5" id="KW-0479">Metal-binding</keyword>
<dbReference type="PANTHER" id="PTHR11532:SF84">
    <property type="entry name" value="CARBOXYPEPTIDASE M"/>
    <property type="match status" value="1"/>
</dbReference>
<dbReference type="Gene3D" id="3.40.630.10">
    <property type="entry name" value="Zn peptidases"/>
    <property type="match status" value="2"/>
</dbReference>
<evidence type="ECO:0000256" key="10">
    <source>
        <dbReference type="SAM" id="SignalP"/>
    </source>
</evidence>
<comment type="similarity">
    <text evidence="2 9">Belongs to the peptidase M14 family.</text>
</comment>
<evidence type="ECO:0000256" key="2">
    <source>
        <dbReference type="ARBA" id="ARBA00005988"/>
    </source>
</evidence>
<comment type="cofactor">
    <cofactor evidence="1">
        <name>Zn(2+)</name>
        <dbReference type="ChEBI" id="CHEBI:29105"/>
    </cofactor>
</comment>
<evidence type="ECO:0000256" key="9">
    <source>
        <dbReference type="PROSITE-ProRule" id="PRU01379"/>
    </source>
</evidence>
<dbReference type="InterPro" id="IPR057247">
    <property type="entry name" value="CARBOXYPEPT_ZN_2"/>
</dbReference>
<evidence type="ECO:0000256" key="1">
    <source>
        <dbReference type="ARBA" id="ARBA00001947"/>
    </source>
</evidence>
<dbReference type="PROSITE" id="PS00133">
    <property type="entry name" value="CARBOXYPEPT_ZN_2"/>
    <property type="match status" value="1"/>
</dbReference>
<dbReference type="InterPro" id="IPR008969">
    <property type="entry name" value="CarboxyPept-like_regulatory"/>
</dbReference>
<dbReference type="InterPro" id="IPR057246">
    <property type="entry name" value="CARBOXYPEPT_ZN_1"/>
</dbReference>
<dbReference type="AlphaFoldDB" id="A0A7R9KWR3"/>
<evidence type="ECO:0000256" key="4">
    <source>
        <dbReference type="ARBA" id="ARBA00022670"/>
    </source>
</evidence>
<keyword evidence="6" id="KW-0378">Hydrolase</keyword>
<keyword evidence="7" id="KW-0862">Zinc</keyword>
<evidence type="ECO:0000313" key="13">
    <source>
        <dbReference type="Proteomes" id="UP000759131"/>
    </source>
</evidence>
<dbReference type="SMART" id="SM00631">
    <property type="entry name" value="Zn_pept"/>
    <property type="match status" value="1"/>
</dbReference>
<dbReference type="PANTHER" id="PTHR11532">
    <property type="entry name" value="PROTEASE M14 CARBOXYPEPTIDASE"/>
    <property type="match status" value="1"/>
</dbReference>
<evidence type="ECO:0000256" key="5">
    <source>
        <dbReference type="ARBA" id="ARBA00022723"/>
    </source>
</evidence>
<keyword evidence="10" id="KW-0732">Signal</keyword>
<organism evidence="12">
    <name type="scientific">Medioppia subpectinata</name>
    <dbReference type="NCBI Taxonomy" id="1979941"/>
    <lineage>
        <taxon>Eukaryota</taxon>
        <taxon>Metazoa</taxon>
        <taxon>Ecdysozoa</taxon>
        <taxon>Arthropoda</taxon>
        <taxon>Chelicerata</taxon>
        <taxon>Arachnida</taxon>
        <taxon>Acari</taxon>
        <taxon>Acariformes</taxon>
        <taxon>Sarcoptiformes</taxon>
        <taxon>Oribatida</taxon>
        <taxon>Brachypylina</taxon>
        <taxon>Oppioidea</taxon>
        <taxon>Oppiidae</taxon>
        <taxon>Medioppia</taxon>
    </lineage>
</organism>
<dbReference type="CDD" id="cd11308">
    <property type="entry name" value="Peptidase_M14NE-CP-C_like"/>
    <property type="match status" value="1"/>
</dbReference>
<evidence type="ECO:0000256" key="6">
    <source>
        <dbReference type="ARBA" id="ARBA00022801"/>
    </source>
</evidence>
<keyword evidence="13" id="KW-1185">Reference proteome</keyword>
<dbReference type="OrthoDB" id="10249045at2759"/>
<sequence>FIRTPMRPSYWCMSAMFVVLFFIYLSAVKLVRGQQDIELTYHDHQAMTTLLTQWAQSNPDLAHLYSIGKSVQGRDLWVLLLTKNPHEEPLLKPNVKYVANMHGNEAVGRELMLQLIPYLLNNYRTDPYVRSLLDNTRIHIMPSMNPDGFENSVEGQCTGGRDLWVLLLTKNPHEEPLLKPNVKYVANMHGNEAVGRELMLQLIPYLLNNYRTDPYVRSLLDNTRIHIMPSMNPDGFENSVEGQCTGGQGRYNIRGFDLNRNFPDHFKANNKQQQPETEVVREWMDSVPFVLSANLHGGALVASYPYDNTPNSILSQFTLHSSESRTPDNDVFKHLASVYSLNHLTMHLGHPCPDGSNTGFVNGTTNGAQWYPLTGGMQDYNYIRASCLEITLELSCCKYPPRQDLGRYWRENKRSLLLYLGEVHRGVKGMITDVNGNAITTSTLKIKERDIAFKSSKRGEFWRILLPGVYTLVITADGYNSLEQQFTVEEGRITILNVQLTPIGLVVSNHSVSVNATHSTKLTNNRQTNAPNITTKSIGLTGDKHIYVTIPSVTDGQEKFANLLESKQWMYNNAVDNCVNALLICHQSIRGGGTLRPPSLLSSLNNNNNALLISSPAISSSSQPSKLQFSSSASPPAIGFSSLLRPNHTITLASDPLAPHQYSWPTWPSRRGQANAQAVTSDLTNTAPISNLFSSLSNRINSWTTNW</sequence>
<dbReference type="PROSITE" id="PS52035">
    <property type="entry name" value="PEPTIDASE_M14"/>
    <property type="match status" value="1"/>
</dbReference>
<gene>
    <name evidence="12" type="ORF">OSB1V03_LOCUS11255</name>
</gene>
<dbReference type="GO" id="GO:0016485">
    <property type="term" value="P:protein processing"/>
    <property type="evidence" value="ECO:0007669"/>
    <property type="project" value="TreeGrafter"/>
</dbReference>
<evidence type="ECO:0000256" key="8">
    <source>
        <dbReference type="ARBA" id="ARBA00023180"/>
    </source>
</evidence>
<dbReference type="CDD" id="cd03858">
    <property type="entry name" value="M14_CP_N-E_like"/>
    <property type="match status" value="1"/>
</dbReference>
<dbReference type="GO" id="GO:0004181">
    <property type="term" value="F:metallocarboxypeptidase activity"/>
    <property type="evidence" value="ECO:0007669"/>
    <property type="project" value="InterPro"/>
</dbReference>
<dbReference type="SUPFAM" id="SSF49464">
    <property type="entry name" value="Carboxypeptidase regulatory domain-like"/>
    <property type="match status" value="1"/>
</dbReference>
<dbReference type="GO" id="GO:0005615">
    <property type="term" value="C:extracellular space"/>
    <property type="evidence" value="ECO:0007669"/>
    <property type="project" value="TreeGrafter"/>
</dbReference>
<evidence type="ECO:0000313" key="12">
    <source>
        <dbReference type="EMBL" id="CAD7630844.1"/>
    </source>
</evidence>
<dbReference type="InterPro" id="IPR050753">
    <property type="entry name" value="Peptidase_M14_domain"/>
</dbReference>
<protein>
    <recommendedName>
        <fullName evidence="11">Peptidase M14 domain-containing protein</fullName>
    </recommendedName>
</protein>
<evidence type="ECO:0000256" key="7">
    <source>
        <dbReference type="ARBA" id="ARBA00022833"/>
    </source>
</evidence>
<accession>A0A7R9KWR3</accession>
<proteinExistence type="inferred from homology"/>
<dbReference type="Proteomes" id="UP000759131">
    <property type="component" value="Unassembled WGS sequence"/>
</dbReference>
<dbReference type="PRINTS" id="PR00765">
    <property type="entry name" value="CRBOXYPTASEA"/>
</dbReference>
<dbReference type="Pfam" id="PF13620">
    <property type="entry name" value="CarboxypepD_reg"/>
    <property type="match status" value="1"/>
</dbReference>
<dbReference type="Pfam" id="PF00246">
    <property type="entry name" value="Peptidase_M14"/>
    <property type="match status" value="2"/>
</dbReference>
<evidence type="ECO:0000256" key="3">
    <source>
        <dbReference type="ARBA" id="ARBA00022645"/>
    </source>
</evidence>
<feature type="non-terminal residue" evidence="12">
    <location>
        <position position="707"/>
    </location>
</feature>
<feature type="domain" description="Peptidase M14" evidence="11">
    <location>
        <begin position="40"/>
        <end position="423"/>
    </location>
</feature>
<evidence type="ECO:0000259" key="11">
    <source>
        <dbReference type="PROSITE" id="PS52035"/>
    </source>
</evidence>
<keyword evidence="8" id="KW-0325">Glycoprotein</keyword>